<accession>A0A6L6Q9F3</accession>
<keyword evidence="1" id="KW-0472">Membrane</keyword>
<dbReference type="RefSeq" id="WP_155442175.1">
    <property type="nucleotide sequence ID" value="NZ_WNLA01000031.1"/>
</dbReference>
<comment type="caution">
    <text evidence="2">The sequence shown here is derived from an EMBL/GenBank/DDBJ whole genome shotgun (WGS) entry which is preliminary data.</text>
</comment>
<keyword evidence="1" id="KW-0812">Transmembrane</keyword>
<protein>
    <submittedName>
        <fullName evidence="2">Uncharacterized protein</fullName>
    </submittedName>
</protein>
<organism evidence="2 3">
    <name type="scientific">Pseudoduganella ginsengisoli</name>
    <dbReference type="NCBI Taxonomy" id="1462440"/>
    <lineage>
        <taxon>Bacteria</taxon>
        <taxon>Pseudomonadati</taxon>
        <taxon>Pseudomonadota</taxon>
        <taxon>Betaproteobacteria</taxon>
        <taxon>Burkholderiales</taxon>
        <taxon>Oxalobacteraceae</taxon>
        <taxon>Telluria group</taxon>
        <taxon>Pseudoduganella</taxon>
    </lineage>
</organism>
<feature type="transmembrane region" description="Helical" evidence="1">
    <location>
        <begin position="23"/>
        <end position="43"/>
    </location>
</feature>
<keyword evidence="1" id="KW-1133">Transmembrane helix</keyword>
<evidence type="ECO:0000313" key="2">
    <source>
        <dbReference type="EMBL" id="MTW05831.1"/>
    </source>
</evidence>
<reference evidence="2 3" key="1">
    <citation type="submission" date="2019-11" db="EMBL/GenBank/DDBJ databases">
        <title>Type strains purchased from KCTC, JCM and DSMZ.</title>
        <authorList>
            <person name="Lu H."/>
        </authorList>
    </citation>
    <scope>NUCLEOTIDE SEQUENCE [LARGE SCALE GENOMIC DNA]</scope>
    <source>
        <strain evidence="2 3">KCTC 42409</strain>
    </source>
</reference>
<evidence type="ECO:0000313" key="3">
    <source>
        <dbReference type="Proteomes" id="UP000484015"/>
    </source>
</evidence>
<proteinExistence type="predicted"/>
<evidence type="ECO:0000256" key="1">
    <source>
        <dbReference type="SAM" id="Phobius"/>
    </source>
</evidence>
<dbReference type="Proteomes" id="UP000484015">
    <property type="component" value="Unassembled WGS sequence"/>
</dbReference>
<dbReference type="EMBL" id="WNLA01000031">
    <property type="protein sequence ID" value="MTW05831.1"/>
    <property type="molecule type" value="Genomic_DNA"/>
</dbReference>
<dbReference type="AlphaFoldDB" id="A0A6L6Q9F3"/>
<name>A0A6L6Q9F3_9BURK</name>
<gene>
    <name evidence="2" type="ORF">GM668_27515</name>
</gene>
<keyword evidence="3" id="KW-1185">Reference proteome</keyword>
<sequence length="47" mass="4994">MHTPTPPSSDAAAADAARFRRRLYILGAIALAGLAALTARLVWLQAF</sequence>